<dbReference type="Proteomes" id="UP001148184">
    <property type="component" value="Unassembled WGS sequence"/>
</dbReference>
<reference evidence="1 2" key="1">
    <citation type="submission" date="2022-05" db="EMBL/GenBank/DDBJ databases">
        <title>Novel Pseudomonas spp. Isolated from a Rainbow Trout Aquaculture Facility.</title>
        <authorList>
            <person name="Testerman T."/>
            <person name="Graf J."/>
        </authorList>
    </citation>
    <scope>NUCLEOTIDE SEQUENCE [LARGE SCALE GENOMIC DNA]</scope>
    <source>
        <strain evidence="1 2">ID1025</strain>
    </source>
</reference>
<dbReference type="EMBL" id="JAMDGZ010000066">
    <property type="protein sequence ID" value="MDD1016905.1"/>
    <property type="molecule type" value="Genomic_DNA"/>
</dbReference>
<evidence type="ECO:0000313" key="1">
    <source>
        <dbReference type="EMBL" id="MDD1016905.1"/>
    </source>
</evidence>
<evidence type="ECO:0000313" key="2">
    <source>
        <dbReference type="Proteomes" id="UP001148184"/>
    </source>
</evidence>
<organism evidence="1 2">
    <name type="scientific">Pseudomonas rubra</name>
    <dbReference type="NCBI Taxonomy" id="2942627"/>
    <lineage>
        <taxon>Bacteria</taxon>
        <taxon>Pseudomonadati</taxon>
        <taxon>Pseudomonadota</taxon>
        <taxon>Gammaproteobacteria</taxon>
        <taxon>Pseudomonadales</taxon>
        <taxon>Pseudomonadaceae</taxon>
        <taxon>Pseudomonas</taxon>
    </lineage>
</organism>
<sequence length="77" mass="8220">MKLKLDDQGHVVVQDGKPVYVHDDGKDTIALNAGVRKVSSPDAYRCTKGEGRLATSLIVIPSTFNTAFAFLADASKA</sequence>
<keyword evidence="2" id="KW-1185">Reference proteome</keyword>
<dbReference type="RefSeq" id="WP_273895520.1">
    <property type="nucleotide sequence ID" value="NZ_JAMDGP010000071.1"/>
</dbReference>
<gene>
    <name evidence="1" type="ORF">M5G17_24875</name>
</gene>
<accession>A0ABT5PF12</accession>
<protein>
    <submittedName>
        <fullName evidence="1">Uncharacterized protein</fullName>
    </submittedName>
</protein>
<name>A0ABT5PF12_9PSED</name>
<comment type="caution">
    <text evidence="1">The sequence shown here is derived from an EMBL/GenBank/DDBJ whole genome shotgun (WGS) entry which is preliminary data.</text>
</comment>
<proteinExistence type="predicted"/>